<name>A0A2A5WZ12_9GAMM</name>
<dbReference type="Gene3D" id="1.25.40.10">
    <property type="entry name" value="Tetratricopeptide repeat domain"/>
    <property type="match status" value="1"/>
</dbReference>
<dbReference type="AlphaFoldDB" id="A0A2A5WZ12"/>
<accession>A0A2A5WZ12</accession>
<organism evidence="1 2">
    <name type="scientific">OM182 bacterium MED-G24</name>
    <dbReference type="NCBI Taxonomy" id="1986255"/>
    <lineage>
        <taxon>Bacteria</taxon>
        <taxon>Pseudomonadati</taxon>
        <taxon>Pseudomonadota</taxon>
        <taxon>Gammaproteobacteria</taxon>
        <taxon>OMG group</taxon>
        <taxon>OM182 clade</taxon>
    </lineage>
</organism>
<evidence type="ECO:0008006" key="3">
    <source>
        <dbReference type="Google" id="ProtNLM"/>
    </source>
</evidence>
<proteinExistence type="predicted"/>
<evidence type="ECO:0000313" key="2">
    <source>
        <dbReference type="Proteomes" id="UP000219327"/>
    </source>
</evidence>
<protein>
    <recommendedName>
        <fullName evidence="3">Tetratricopeptide repeat protein</fullName>
    </recommendedName>
</protein>
<evidence type="ECO:0000313" key="1">
    <source>
        <dbReference type="EMBL" id="PDH41661.1"/>
    </source>
</evidence>
<dbReference type="SUPFAM" id="SSF48452">
    <property type="entry name" value="TPR-like"/>
    <property type="match status" value="1"/>
</dbReference>
<dbReference type="InterPro" id="IPR011990">
    <property type="entry name" value="TPR-like_helical_dom_sf"/>
</dbReference>
<sequence>MIQGITLRQAGSGACCAVLTLTAFSILPAIGKVILASDDTPSISKFLTLRNQAVNDIRAGRGAEALPAYLKLVEENPTGGTLWLGLAHSHIQTDQATAAIPALEKSLELGVGKVAGPGFRQRVHVGFARRHAHLNDTNEMYAALDDALASRLTDRAQLIREPDFGRFLEDPRFKQRMGLAGADVSCLVGWRLDLDVYEEEVNRMFAPTRR</sequence>
<comment type="caution">
    <text evidence="1">The sequence shown here is derived from an EMBL/GenBank/DDBJ whole genome shotgun (WGS) entry which is preliminary data.</text>
</comment>
<dbReference type="Proteomes" id="UP000219327">
    <property type="component" value="Unassembled WGS sequence"/>
</dbReference>
<gene>
    <name evidence="1" type="ORF">CNE99_01150</name>
</gene>
<reference evidence="1 2" key="1">
    <citation type="submission" date="2017-08" db="EMBL/GenBank/DDBJ databases">
        <title>Fine stratification of microbial communities through a metagenomic profile of the photic zone.</title>
        <authorList>
            <person name="Haro-Moreno J.M."/>
            <person name="Lopez-Perez M."/>
            <person name="De La Torre J."/>
            <person name="Picazo A."/>
            <person name="Camacho A."/>
            <person name="Rodriguez-Valera F."/>
        </authorList>
    </citation>
    <scope>NUCLEOTIDE SEQUENCE [LARGE SCALE GENOMIC DNA]</scope>
    <source>
        <strain evidence="1">MED-G24</strain>
    </source>
</reference>
<dbReference type="EMBL" id="NTKD01000003">
    <property type="protein sequence ID" value="PDH41661.1"/>
    <property type="molecule type" value="Genomic_DNA"/>
</dbReference>